<dbReference type="InterPro" id="IPR045522">
    <property type="entry name" value="DUF6474"/>
</dbReference>
<dbReference type="RefSeq" id="WP_198739144.1">
    <property type="nucleotide sequence ID" value="NZ_JAEIOS010000015.1"/>
</dbReference>
<protein>
    <submittedName>
        <fullName evidence="2">Uncharacterized protein</fullName>
    </submittedName>
</protein>
<evidence type="ECO:0000313" key="2">
    <source>
        <dbReference type="EMBL" id="MBI8990120.1"/>
    </source>
</evidence>
<keyword evidence="3" id="KW-1185">Reference proteome</keyword>
<gene>
    <name evidence="2" type="ORF">JDV75_10200</name>
</gene>
<dbReference type="AlphaFoldDB" id="A0A934I7Y7"/>
<evidence type="ECO:0000313" key="3">
    <source>
        <dbReference type="Proteomes" id="UP000645966"/>
    </source>
</evidence>
<proteinExistence type="predicted"/>
<comment type="caution">
    <text evidence="2">The sequence shown here is derived from an EMBL/GenBank/DDBJ whole genome shotgun (WGS) entry which is preliminary data.</text>
</comment>
<name>A0A934I7Y7_9CORY</name>
<accession>A0A934I7Y7</accession>
<dbReference type="Proteomes" id="UP000645966">
    <property type="component" value="Unassembled WGS sequence"/>
</dbReference>
<keyword evidence="1" id="KW-0175">Coiled coil</keyword>
<reference evidence="2" key="1">
    <citation type="submission" date="2020-12" db="EMBL/GenBank/DDBJ databases">
        <title>Genome public.</title>
        <authorList>
            <person name="Sun Q."/>
        </authorList>
    </citation>
    <scope>NUCLEOTIDE SEQUENCE</scope>
    <source>
        <strain evidence="2">CCM 8863</strain>
    </source>
</reference>
<evidence type="ECO:0000256" key="1">
    <source>
        <dbReference type="SAM" id="Coils"/>
    </source>
</evidence>
<organism evidence="2 3">
    <name type="scientific">Corynebacterium meridianum</name>
    <dbReference type="NCBI Taxonomy" id="2765363"/>
    <lineage>
        <taxon>Bacteria</taxon>
        <taxon>Bacillati</taxon>
        <taxon>Actinomycetota</taxon>
        <taxon>Actinomycetes</taxon>
        <taxon>Mycobacteriales</taxon>
        <taxon>Corynebacteriaceae</taxon>
        <taxon>Corynebacterium</taxon>
    </lineage>
</organism>
<dbReference type="EMBL" id="JAEIOS010000015">
    <property type="protein sequence ID" value="MBI8990120.1"/>
    <property type="molecule type" value="Genomic_DNA"/>
</dbReference>
<sequence>MGIFEAIRKSRARTKAEIKAAQARAKSEVKQTAKLNHRRSKLLAKQEKELLKAEKKGLKAKRRHEKKMAQNQLAQIRQGRFNTQSVRRYAAAARMVVPLALPLIYRGVTLAREQVEKQQARRNGVTTEQLARYSGHGAPLKARIDGIRDNLESAPVASGFRIDAKDRLDELVSAVNNAEYLAPHQRRRSHNTVARELDNLAAQIQERLQNRS</sequence>
<feature type="coiled-coil region" evidence="1">
    <location>
        <begin position="4"/>
        <end position="63"/>
    </location>
</feature>
<dbReference type="Pfam" id="PF20079">
    <property type="entry name" value="DUF6474"/>
    <property type="match status" value="1"/>
</dbReference>